<dbReference type="GO" id="GO:0003677">
    <property type="term" value="F:DNA binding"/>
    <property type="evidence" value="ECO:0007669"/>
    <property type="project" value="InterPro"/>
</dbReference>
<name>X0SNN1_9ZZZZ</name>
<evidence type="ECO:0000259" key="2">
    <source>
        <dbReference type="PROSITE" id="PS51192"/>
    </source>
</evidence>
<feature type="domain" description="Helicase ATP-binding" evidence="2">
    <location>
        <begin position="203"/>
        <end position="344"/>
    </location>
</feature>
<accession>X0SNN1</accession>
<dbReference type="Pfam" id="PF04851">
    <property type="entry name" value="ResIII"/>
    <property type="match status" value="1"/>
</dbReference>
<dbReference type="InterPro" id="IPR027417">
    <property type="entry name" value="P-loop_NTPase"/>
</dbReference>
<dbReference type="PANTHER" id="PTHR45766">
    <property type="entry name" value="DNA ANNEALING HELICASE AND ENDONUCLEASE ZRANB3 FAMILY MEMBER"/>
    <property type="match status" value="1"/>
</dbReference>
<organism evidence="3">
    <name type="scientific">marine sediment metagenome</name>
    <dbReference type="NCBI Taxonomy" id="412755"/>
    <lineage>
        <taxon>unclassified sequences</taxon>
        <taxon>metagenomes</taxon>
        <taxon>ecological metagenomes</taxon>
    </lineage>
</organism>
<protein>
    <recommendedName>
        <fullName evidence="2">Helicase ATP-binding domain-containing protein</fullName>
    </recommendedName>
</protein>
<dbReference type="InterPro" id="IPR014001">
    <property type="entry name" value="Helicase_ATP-bd"/>
</dbReference>
<dbReference type="InterPro" id="IPR038718">
    <property type="entry name" value="SNF2-like_sf"/>
</dbReference>
<keyword evidence="1" id="KW-0378">Hydrolase</keyword>
<dbReference type="SUPFAM" id="SSF56024">
    <property type="entry name" value="Phospholipase D/nuclease"/>
    <property type="match status" value="1"/>
</dbReference>
<evidence type="ECO:0000256" key="1">
    <source>
        <dbReference type="ARBA" id="ARBA00022801"/>
    </source>
</evidence>
<evidence type="ECO:0000313" key="3">
    <source>
        <dbReference type="EMBL" id="GAF82679.1"/>
    </source>
</evidence>
<dbReference type="PANTHER" id="PTHR45766:SF6">
    <property type="entry name" value="SWI_SNF-RELATED MATRIX-ASSOCIATED ACTIN-DEPENDENT REGULATOR OF CHROMATIN SUBFAMILY A-LIKE PROTEIN 1"/>
    <property type="match status" value="1"/>
</dbReference>
<dbReference type="InterPro" id="IPR000330">
    <property type="entry name" value="SNF2_N"/>
</dbReference>
<dbReference type="SUPFAM" id="SSF52540">
    <property type="entry name" value="P-loop containing nucleoside triphosphate hydrolases"/>
    <property type="match status" value="1"/>
</dbReference>
<proteinExistence type="predicted"/>
<dbReference type="InterPro" id="IPR025202">
    <property type="entry name" value="PLD-like_dom"/>
</dbReference>
<dbReference type="InterPro" id="IPR006935">
    <property type="entry name" value="Helicase/UvrB_N"/>
</dbReference>
<dbReference type="GO" id="GO:0016787">
    <property type="term" value="F:hydrolase activity"/>
    <property type="evidence" value="ECO:0007669"/>
    <property type="project" value="UniProtKB-KW"/>
</dbReference>
<dbReference type="GO" id="GO:0005524">
    <property type="term" value="F:ATP binding"/>
    <property type="evidence" value="ECO:0007669"/>
    <property type="project" value="InterPro"/>
</dbReference>
<reference evidence="3" key="1">
    <citation type="journal article" date="2014" name="Front. Microbiol.">
        <title>High frequency of phylogenetically diverse reductive dehalogenase-homologous genes in deep subseafloor sedimentary metagenomes.</title>
        <authorList>
            <person name="Kawai M."/>
            <person name="Futagami T."/>
            <person name="Toyoda A."/>
            <person name="Takaki Y."/>
            <person name="Nishi S."/>
            <person name="Hori S."/>
            <person name="Arai W."/>
            <person name="Tsubouchi T."/>
            <person name="Morono Y."/>
            <person name="Uchiyama I."/>
            <person name="Ito T."/>
            <person name="Fujiyama A."/>
            <person name="Inagaki F."/>
            <person name="Takami H."/>
        </authorList>
    </citation>
    <scope>NUCLEOTIDE SEQUENCE</scope>
    <source>
        <strain evidence="3">Expedition CK06-06</strain>
    </source>
</reference>
<gene>
    <name evidence="3" type="ORF">S01H1_11855</name>
</gene>
<comment type="caution">
    <text evidence="3">The sequence shown here is derived from an EMBL/GenBank/DDBJ whole genome shotgun (WGS) entry which is preliminary data.</text>
</comment>
<feature type="non-terminal residue" evidence="3">
    <location>
        <position position="1"/>
    </location>
</feature>
<dbReference type="EMBL" id="BARS01006059">
    <property type="protein sequence ID" value="GAF82679.1"/>
    <property type="molecule type" value="Genomic_DNA"/>
</dbReference>
<dbReference type="SMART" id="SM00487">
    <property type="entry name" value="DEXDc"/>
    <property type="match status" value="1"/>
</dbReference>
<feature type="non-terminal residue" evidence="3">
    <location>
        <position position="423"/>
    </location>
</feature>
<dbReference type="Pfam" id="PF00176">
    <property type="entry name" value="SNF2-rel_dom"/>
    <property type="match status" value="1"/>
</dbReference>
<dbReference type="Pfam" id="PF13091">
    <property type="entry name" value="PLDc_2"/>
    <property type="match status" value="1"/>
</dbReference>
<dbReference type="Gene3D" id="3.40.50.10810">
    <property type="entry name" value="Tandem AAA-ATPase domain"/>
    <property type="match status" value="2"/>
</dbReference>
<dbReference type="PROSITE" id="PS51192">
    <property type="entry name" value="HELICASE_ATP_BIND_1"/>
    <property type="match status" value="1"/>
</dbReference>
<dbReference type="AlphaFoldDB" id="X0SNN1"/>
<sequence length="423" mass="48518">IAIASAYFNIQGFGELKKGLADKPLSFLLGREPTESIKWEEEVLRELEEQEDNLDYFDLLLEAILFFEDPKRGVRIPDGPFFHGKTYIAVSPDLRDIKYGVGVVGSSNFTYGGLVSNRELNMLNTDREVVQELADWFISRWENSTDFKEEFLDYLRNYVTTHSPYDVIAKALYETYKASLEAPQNITLRSLYHHQILSYRDASEKLENFGGALIADSTGLGKSRTCISIALDAIKNERKVLLIAPKSILDTTWMEEMKKTGVLLDSISTEMLSSDPDRLGRDYPDANFLIIDEAHYFRRPTTNRYIALRDHILKTNAQVVLATATPVNNSLMDLYHQLALYLNEDCIEDLYGQTLAGYFTASQKRWLNSQKLDMEDVLQRFVTRHSRELAKALDTEGKINFPERVLDQDTRNKYSIDIDLTRV</sequence>
<dbReference type="Gene3D" id="3.30.870.10">
    <property type="entry name" value="Endonuclease Chain A"/>
    <property type="match status" value="1"/>
</dbReference>